<feature type="transmembrane region" description="Helical" evidence="1">
    <location>
        <begin position="209"/>
        <end position="230"/>
    </location>
</feature>
<sequence>MNSLEDFARWFGSNPWVSAISFLLAIAGTALSVIFYYKSRITKRPRYALRSNNIIRAFTSKVESLEILYRGRRIENLTVTKIALWNDGKATIHQNDIASLDPLIISTAKNHEILDASIIDSKNPANQLEISRIDPGKFKLSFEYLDHHEGAVLQVFHTGSTSSDIFITGIIKGAGRPERARVFNTSRMPFILPGLGDRLPAPLKRYRRLIAGVSFFIIPAFFSTAILLAPSKPTIDMERQKIINYTISSIMWLLYGGMGLFTLMRQVPKGFETFEQDF</sequence>
<gene>
    <name evidence="2" type="ORF">EJ065_6974</name>
</gene>
<keyword evidence="1" id="KW-0812">Transmembrane</keyword>
<dbReference type="Proteomes" id="UP000288758">
    <property type="component" value="Chromosome"/>
</dbReference>
<dbReference type="RefSeq" id="WP_128799655.1">
    <property type="nucleotide sequence ID" value="NZ_CP034669.1"/>
</dbReference>
<keyword evidence="1" id="KW-1133">Transmembrane helix</keyword>
<feature type="transmembrane region" description="Helical" evidence="1">
    <location>
        <begin position="242"/>
        <end position="263"/>
    </location>
</feature>
<keyword evidence="1" id="KW-0472">Membrane</keyword>
<dbReference type="AlphaFoldDB" id="A0A410S2T1"/>
<protein>
    <submittedName>
        <fullName evidence="2">Uncharacterized protein</fullName>
    </submittedName>
</protein>
<reference evidence="2 3" key="1">
    <citation type="submission" date="2018-12" db="EMBL/GenBank/DDBJ databases">
        <title>Complete Genome Sequence of the Corallopyronin A producing Myxobacterium Corallococcus coralloides B035.</title>
        <authorList>
            <person name="Bouhired S.M."/>
            <person name="Rupp O."/>
            <person name="Blom J."/>
            <person name="Schaeberle T.F."/>
            <person name="Kehraus S."/>
            <person name="Schiefer A."/>
            <person name="Pfarr K."/>
            <person name="Goesmann A."/>
            <person name="Hoerauf A."/>
            <person name="Koenig G.M."/>
        </authorList>
    </citation>
    <scope>NUCLEOTIDE SEQUENCE [LARGE SCALE GENOMIC DNA]</scope>
    <source>
        <strain evidence="2 3">B035</strain>
    </source>
</reference>
<dbReference type="EMBL" id="CP034669">
    <property type="protein sequence ID" value="QAT88499.1"/>
    <property type="molecule type" value="Genomic_DNA"/>
</dbReference>
<evidence type="ECO:0000256" key="1">
    <source>
        <dbReference type="SAM" id="Phobius"/>
    </source>
</evidence>
<name>A0A410S2T1_CORCK</name>
<evidence type="ECO:0000313" key="2">
    <source>
        <dbReference type="EMBL" id="QAT88499.1"/>
    </source>
</evidence>
<proteinExistence type="predicted"/>
<accession>A0A410S2T1</accession>
<feature type="transmembrane region" description="Helical" evidence="1">
    <location>
        <begin position="16"/>
        <end position="37"/>
    </location>
</feature>
<evidence type="ECO:0000313" key="3">
    <source>
        <dbReference type="Proteomes" id="UP000288758"/>
    </source>
</evidence>
<organism evidence="2 3">
    <name type="scientific">Corallococcus coralloides</name>
    <name type="common">Myxococcus coralloides</name>
    <dbReference type="NCBI Taxonomy" id="184914"/>
    <lineage>
        <taxon>Bacteria</taxon>
        <taxon>Pseudomonadati</taxon>
        <taxon>Myxococcota</taxon>
        <taxon>Myxococcia</taxon>
        <taxon>Myxococcales</taxon>
        <taxon>Cystobacterineae</taxon>
        <taxon>Myxococcaceae</taxon>
        <taxon>Corallococcus</taxon>
    </lineage>
</organism>